<proteinExistence type="predicted"/>
<dbReference type="PANTHER" id="PTHR36934">
    <property type="entry name" value="BLR0278 PROTEIN"/>
    <property type="match status" value="1"/>
</dbReference>
<protein>
    <submittedName>
        <fullName evidence="2">Thioesterase</fullName>
    </submittedName>
</protein>
<evidence type="ECO:0000313" key="2">
    <source>
        <dbReference type="EMBL" id="KUN09554.1"/>
    </source>
</evidence>
<dbReference type="PANTHER" id="PTHR36934:SF1">
    <property type="entry name" value="THIOESTERASE DOMAIN-CONTAINING PROTEIN"/>
    <property type="match status" value="1"/>
</dbReference>
<dbReference type="Pfam" id="PF22636">
    <property type="entry name" value="FlK"/>
    <property type="match status" value="1"/>
</dbReference>
<dbReference type="OrthoDB" id="5243809at2"/>
<dbReference type="InterPro" id="IPR054485">
    <property type="entry name" value="FlK-like_dom"/>
</dbReference>
<keyword evidence="3" id="KW-1185">Reference proteome</keyword>
<dbReference type="AlphaFoldDB" id="A0A124HHA6"/>
<dbReference type="RefSeq" id="WP_067117568.1">
    <property type="nucleotide sequence ID" value="NZ_KQ948207.1"/>
</dbReference>
<comment type="caution">
    <text evidence="2">The sequence shown here is derived from an EMBL/GenBank/DDBJ whole genome shotgun (WGS) entry which is preliminary data.</text>
</comment>
<dbReference type="Gene3D" id="3.10.129.10">
    <property type="entry name" value="Hotdog Thioesterase"/>
    <property type="match status" value="1"/>
</dbReference>
<dbReference type="CDD" id="cd03440">
    <property type="entry name" value="hot_dog"/>
    <property type="match status" value="1"/>
</dbReference>
<dbReference type="EMBL" id="LMWN01000005">
    <property type="protein sequence ID" value="KUN09554.1"/>
    <property type="molecule type" value="Genomic_DNA"/>
</dbReference>
<organism evidence="2 3">
    <name type="scientific">Streptomyces yokosukanensis</name>
    <dbReference type="NCBI Taxonomy" id="67386"/>
    <lineage>
        <taxon>Bacteria</taxon>
        <taxon>Bacillati</taxon>
        <taxon>Actinomycetota</taxon>
        <taxon>Actinomycetes</taxon>
        <taxon>Kitasatosporales</taxon>
        <taxon>Streptomycetaceae</taxon>
        <taxon>Streptomyces</taxon>
    </lineage>
</organism>
<feature type="domain" description="Fluoroacetyl-CoA-specific thioesterase-like" evidence="1">
    <location>
        <begin position="5"/>
        <end position="109"/>
    </location>
</feature>
<dbReference type="SUPFAM" id="SSF54637">
    <property type="entry name" value="Thioesterase/thiol ester dehydrase-isomerase"/>
    <property type="match status" value="1"/>
</dbReference>
<gene>
    <name evidence="2" type="ORF">AQI95_04330</name>
</gene>
<evidence type="ECO:0000313" key="3">
    <source>
        <dbReference type="Proteomes" id="UP000053127"/>
    </source>
</evidence>
<name>A0A124HHA6_9ACTN</name>
<dbReference type="Proteomes" id="UP000053127">
    <property type="component" value="Unassembled WGS sequence"/>
</dbReference>
<sequence length="127" mass="13024">MHHEVTDADTAVAVGGGDVPVLATPRLIAWLEAATVRAAARFTGSGRTTVGTGVRIRHLRATPVGGRIEVSAEPVASGAGGHVTFVVRAVDGAGRLVATGEIDRAVVDRQRFLTHATDAAADPAPDR</sequence>
<dbReference type="InterPro" id="IPR025540">
    <property type="entry name" value="FlK"/>
</dbReference>
<evidence type="ECO:0000259" key="1">
    <source>
        <dbReference type="Pfam" id="PF22636"/>
    </source>
</evidence>
<dbReference type="InterPro" id="IPR029069">
    <property type="entry name" value="HotDog_dom_sf"/>
</dbReference>
<accession>A0A124HHA6</accession>
<reference evidence="2 3" key="1">
    <citation type="submission" date="2015-10" db="EMBL/GenBank/DDBJ databases">
        <title>Draft genome sequence of Streptomyces yokosukanensis DSM 40224, type strain for the species Streptomyces yokosukanensis.</title>
        <authorList>
            <person name="Ruckert C."/>
            <person name="Winkler A."/>
            <person name="Kalinowski J."/>
            <person name="Kampfer P."/>
            <person name="Glaeser S."/>
        </authorList>
    </citation>
    <scope>NUCLEOTIDE SEQUENCE [LARGE SCALE GENOMIC DNA]</scope>
    <source>
        <strain evidence="2 3">DSM 40224</strain>
    </source>
</reference>